<accession>A0A9P1HBT2</accession>
<dbReference type="PRINTS" id="PR00385">
    <property type="entry name" value="P450"/>
</dbReference>
<sequence length="616" mass="69480">MVGGTDEKHNSPIIQFFLPLSQPSIAIADYRESRDLLLRRGKELIRGKLNTDTWTGLIPNHFIAMEDSHPRYKGARSLVKDLMAPTFLHTVSAPSSHLTFDIMAASALGVDPKESATVKHIRKLQATGLPRASGPAPVKFPAWDTPELLSAIFVIEDAAGKAISSPNATLFHWYNKLFNSEIRHAAKVKDATLLAAINDSSRRLAENPTTFKPRSAVDYMVQRELQAAQKAGTKPSFASGEMSDGLIGYLIGGQDSTHSTLCFAAKRLSQYQDVQRKLREALHKAYPDAYENGRLPTADEITKTQVPYVDAFIQEVLRADPPSPAAAREAACDMQILGHFIPKGTVIVLPLDGPTIQTKGWDIAGELRSESSAKHQDLGDWAHSEHPGEEFLPERWLKTTEGGNEVYDNSGPFMSFSSGTRGCWGQRLAYLELRLITTLLVWNFQFDPIPAEMQDWDIYEEIFAKPTNTFVQLKGEGWLAQPYNPGMKGKLRKVMMELRCKGTSYRPDFIMEPAIWDSALGNLSDLKIIAQQPHRYAQPGIVRQNWEQLITEWAAWLRRMLRYMNRALPPELKVIVDANGEQETHWVFHMEMPGRCVFQKLPWGDFIFDRENFRYR</sequence>
<evidence type="ECO:0000256" key="3">
    <source>
        <dbReference type="ARBA" id="ARBA00022723"/>
    </source>
</evidence>
<dbReference type="GO" id="GO:0005506">
    <property type="term" value="F:iron ion binding"/>
    <property type="evidence" value="ECO:0007669"/>
    <property type="project" value="InterPro"/>
</dbReference>
<comment type="similarity">
    <text evidence="1">Belongs to the cytochrome P450 family.</text>
</comment>
<reference evidence="6" key="1">
    <citation type="submission" date="2022-11" db="EMBL/GenBank/DDBJ databases">
        <authorList>
            <person name="Scott C."/>
            <person name="Bruce N."/>
        </authorList>
    </citation>
    <scope>NUCLEOTIDE SEQUENCE</scope>
</reference>
<dbReference type="PANTHER" id="PTHR24305:SF166">
    <property type="entry name" value="CYTOCHROME P450 12A4, MITOCHONDRIAL-RELATED"/>
    <property type="match status" value="1"/>
</dbReference>
<dbReference type="Pfam" id="PF00067">
    <property type="entry name" value="p450"/>
    <property type="match status" value="2"/>
</dbReference>
<dbReference type="OrthoDB" id="1470350at2759"/>
<evidence type="ECO:0000256" key="2">
    <source>
        <dbReference type="ARBA" id="ARBA00022617"/>
    </source>
</evidence>
<dbReference type="AlphaFoldDB" id="A0A9P1HBT2"/>
<keyword evidence="2 5" id="KW-0349">Heme</keyword>
<comment type="caution">
    <text evidence="6">The sequence shown here is derived from an EMBL/GenBank/DDBJ whole genome shotgun (WGS) entry which is preliminary data.</text>
</comment>
<feature type="binding site" description="axial binding residue" evidence="5">
    <location>
        <position position="423"/>
    </location>
    <ligand>
        <name>heme</name>
        <dbReference type="ChEBI" id="CHEBI:30413"/>
    </ligand>
    <ligandPart>
        <name>Fe</name>
        <dbReference type="ChEBI" id="CHEBI:18248"/>
    </ligandPart>
</feature>
<protein>
    <recommendedName>
        <fullName evidence="8">Cytochrome P450</fullName>
    </recommendedName>
</protein>
<evidence type="ECO:0000313" key="6">
    <source>
        <dbReference type="EMBL" id="CAI4218870.1"/>
    </source>
</evidence>
<evidence type="ECO:0000313" key="7">
    <source>
        <dbReference type="Proteomes" id="UP000838763"/>
    </source>
</evidence>
<dbReference type="Proteomes" id="UP000838763">
    <property type="component" value="Unassembled WGS sequence"/>
</dbReference>
<dbReference type="InterPro" id="IPR036396">
    <property type="entry name" value="Cyt_P450_sf"/>
</dbReference>
<dbReference type="GO" id="GO:0020037">
    <property type="term" value="F:heme binding"/>
    <property type="evidence" value="ECO:0007669"/>
    <property type="project" value="InterPro"/>
</dbReference>
<comment type="cofactor">
    <cofactor evidence="5">
        <name>heme</name>
        <dbReference type="ChEBI" id="CHEBI:30413"/>
    </cofactor>
</comment>
<dbReference type="GO" id="GO:0004497">
    <property type="term" value="F:monooxygenase activity"/>
    <property type="evidence" value="ECO:0007669"/>
    <property type="project" value="InterPro"/>
</dbReference>
<gene>
    <name evidence="6" type="ORF">PPNO1_LOCUS8443</name>
</gene>
<evidence type="ECO:0000256" key="5">
    <source>
        <dbReference type="PIRSR" id="PIRSR602401-1"/>
    </source>
</evidence>
<dbReference type="GO" id="GO:0016705">
    <property type="term" value="F:oxidoreductase activity, acting on paired donors, with incorporation or reduction of molecular oxygen"/>
    <property type="evidence" value="ECO:0007669"/>
    <property type="project" value="InterPro"/>
</dbReference>
<evidence type="ECO:0000256" key="4">
    <source>
        <dbReference type="ARBA" id="ARBA00023004"/>
    </source>
</evidence>
<organism evidence="6 7">
    <name type="scientific">Parascedosporium putredinis</name>
    <dbReference type="NCBI Taxonomy" id="1442378"/>
    <lineage>
        <taxon>Eukaryota</taxon>
        <taxon>Fungi</taxon>
        <taxon>Dikarya</taxon>
        <taxon>Ascomycota</taxon>
        <taxon>Pezizomycotina</taxon>
        <taxon>Sordariomycetes</taxon>
        <taxon>Hypocreomycetidae</taxon>
        <taxon>Microascales</taxon>
        <taxon>Microascaceae</taxon>
        <taxon>Parascedosporium</taxon>
    </lineage>
</organism>
<dbReference type="Gene3D" id="1.10.630.10">
    <property type="entry name" value="Cytochrome P450"/>
    <property type="match status" value="1"/>
</dbReference>
<name>A0A9P1HBT2_9PEZI</name>
<keyword evidence="7" id="KW-1185">Reference proteome</keyword>
<dbReference type="PANTHER" id="PTHR24305">
    <property type="entry name" value="CYTOCHROME P450"/>
    <property type="match status" value="1"/>
</dbReference>
<dbReference type="SUPFAM" id="SSF48264">
    <property type="entry name" value="Cytochrome P450"/>
    <property type="match status" value="1"/>
</dbReference>
<dbReference type="PRINTS" id="PR00463">
    <property type="entry name" value="EP450I"/>
</dbReference>
<proteinExistence type="inferred from homology"/>
<dbReference type="InterPro" id="IPR050121">
    <property type="entry name" value="Cytochrome_P450_monoxygenase"/>
</dbReference>
<dbReference type="InterPro" id="IPR002401">
    <property type="entry name" value="Cyt_P450_E_grp-I"/>
</dbReference>
<dbReference type="InterPro" id="IPR001128">
    <property type="entry name" value="Cyt_P450"/>
</dbReference>
<dbReference type="EMBL" id="CALLCH030000018">
    <property type="protein sequence ID" value="CAI4218870.1"/>
    <property type="molecule type" value="Genomic_DNA"/>
</dbReference>
<keyword evidence="4 5" id="KW-0408">Iron</keyword>
<evidence type="ECO:0008006" key="8">
    <source>
        <dbReference type="Google" id="ProtNLM"/>
    </source>
</evidence>
<evidence type="ECO:0000256" key="1">
    <source>
        <dbReference type="ARBA" id="ARBA00010617"/>
    </source>
</evidence>
<keyword evidence="3 5" id="KW-0479">Metal-binding</keyword>